<sequence>MATPTHPNPIEGSAAGVQERPSVLIRRPSFIESAALFDSPESLREELKKARIHRGKIRSKLRDVVERLNNIIIVSEDDERVCDTLAEQEADLRAVLEEAGAYVIALELRHDQLTELNSQALGRSNASRVSSSNSGIIRQYVTPPAPSSATQQVLNQGRIDSVHSTLSRRSGELQARSAVSQQDRYSLPAQQVFHQQAVYQQAALQQSVPQQVFHRPAVPHQAPIQQGVPLPGSLQPVALPIDPSGSPVIAVGASAMSYHQSSQASRALMLSASPDHQRDVYPGDSASNVEAPRVNVQNLPKKCESADVGKIATQSLGKSHEFAQHALRIEEVLYEAGGGFYDENGNFQPHFGLKHACVQKFLNTLEKCPDVLDTAKRTYNTNGNDWTAIKQACMAVHARRSVLVEKLTSIVSGLKFKSARDIDSYLKEVVAACEIYRVVYSAGSTDAQLIQFVRQILSKLPRDMVQGVIRRCKQKASSDSDWESAVPLHCTGPFVQDTIVEYIRSEARLMEETNSIIPQRSPPINDSVGAIHGVPGTDKQNQSSDQGGKSRSAFREFCGRYAAAFGVTGYGCRNKQEMISMCKPDGVLSRHNRYGRTYYIVGYHNREGGLSSVSSLPSGKFRVWEIEDLVKKDDESGNHKSDPMVKSGEKSDKAIVALDAIGCSVNGTGGSTLVAMANGQRVAIQHQIDCKIAVYGFESRTLVSEFVDCELRILPSPGVVPNDELLVLAGRQLIEEWGLESRGATYMHVGGECVYRQSDSPEEFGGLGSVAQVVELDIDVLNNIGDYKDEGFISTTHGCVDSSSTVPSKPDRVLRADLQPHESGIVDEILSQVVHEGWKVIPKTNGAYKSRVRELAPCETTDVVEQTHVCEIWVPTPKTVQEKGRSYAASLYSRLSDPLKSEYRRLVQEYVLSRWWIPTSSTECSVKGVGESAAAAQVFLIPPTTSRKSRLVVDFRCVNKALPPASSDVPLLFHPIALLRAESRECTFLLDARAAFYKCRCVNNVLHLRSGTGELFASCRLCFGVVFGPCGLSGSLGRLVCSARSIDFHRIQQLCALLLQQLWTLMLMLFVDDMAISGTIRVVVFMFKLLLCLLLRAGFDVQMRKVFIMVTEDKQHQLLSLLSECGVEIAVASEGSFLGMRVRYESSLIVLTCQREKRLAVVVSFIERCRTTAQVSKIDVFKAGGCLSYDPGKQHPYARGCGDAIRSLIARCFHREPWDTQIDLSRLTDNAYAAFRCMLDWMEELVRETCRHTSEVRPIEASPIVLRCYCDASSSGGGIVAFADATRLFSEVYRFKKSEVNWHSNRRELVVLLRMTQMIVDFLEYRQSVTGVSSTTSVEGRIKVEIYCDNLSCVRWATSCDSADLLKESRGVERRVLSRLMSLFITSRVPATTRQTYFQESLRRDWLRLDYRYISVCVTKPLVDQLVEDYIRFAETDRSDETTSLSNRVAKQSFSFDAICHSFKALRFVIHLLKWNVKGGGEANGLEYPHMFSDDDRKVVVANAQADDVRCQEIRAGKGPACGPLLCDADGLVVFRSGSPYGTQVLRYVIPRAADSVRRKILLDGHRACRHAGVRDSLSRCTMFHMDGCGRQMKDLVAQCHVCKILRARRDWTQLPSVGHSDETFLARMPTYYKVAIDFYSVGDKWKVMSACCLYSKHISLFRVSSETAREALRVLRLLKLRTGSVAIVVCDRASYFRTEENFVSKVSSEINARVELISSRAPWELGSEKLHGIASDRLRVMLRHTAGRWPENADAQDELLEEVMLLLNTRPLGSFYVSEEGADIITPDSLHCGRTRSRGCVEAVQESANGHESLCPNRVRAVRNCFMQWLWRDLKDRSLTAVAQKCRSTACDGKVRGTFRPGDCVLVYMGGRKLGMSFRMGHIIECISGRRVKVRLANGLVTTENLYNIVMLYPYPCDGSAVVSREGMYIDVKMDSTSAWRSARVTYDPCDYSNKLWVWFLDGNDNTPVMIRLDAVQWKIPSDACGGPQGGRDETPSLMIGQRISVAYIMLNGVNRRHWFPGTIIRSRSPNIVTVAFDNGYLDDIDLKIVEYKIICS</sequence>
<evidence type="ECO:0008006" key="4">
    <source>
        <dbReference type="Google" id="ProtNLM"/>
    </source>
</evidence>
<accession>A0A7J6MWQ1</accession>
<proteinExistence type="predicted"/>
<reference evidence="2 3" key="1">
    <citation type="submission" date="2020-04" db="EMBL/GenBank/DDBJ databases">
        <title>Perkinsus chesapeaki whole genome sequence.</title>
        <authorList>
            <person name="Bogema D.R."/>
        </authorList>
    </citation>
    <scope>NUCLEOTIDE SEQUENCE [LARGE SCALE GENOMIC DNA]</scope>
    <source>
        <strain evidence="2">ATCC PRA-425</strain>
    </source>
</reference>
<dbReference type="InterPro" id="IPR043502">
    <property type="entry name" value="DNA/RNA_pol_sf"/>
</dbReference>
<dbReference type="Proteomes" id="UP000591131">
    <property type="component" value="Unassembled WGS sequence"/>
</dbReference>
<dbReference type="EMBL" id="JAAPAO010000049">
    <property type="protein sequence ID" value="KAF4675321.1"/>
    <property type="molecule type" value="Genomic_DNA"/>
</dbReference>
<dbReference type="Gene3D" id="3.30.420.10">
    <property type="entry name" value="Ribonuclease H-like superfamily/Ribonuclease H"/>
    <property type="match status" value="1"/>
</dbReference>
<comment type="caution">
    <text evidence="2">The sequence shown here is derived from an EMBL/GenBank/DDBJ whole genome shotgun (WGS) entry which is preliminary data.</text>
</comment>
<dbReference type="OrthoDB" id="10524864at2759"/>
<organism evidence="2 3">
    <name type="scientific">Perkinsus chesapeaki</name>
    <name type="common">Clam parasite</name>
    <name type="synonym">Perkinsus andrewsi</name>
    <dbReference type="NCBI Taxonomy" id="330153"/>
    <lineage>
        <taxon>Eukaryota</taxon>
        <taxon>Sar</taxon>
        <taxon>Alveolata</taxon>
        <taxon>Perkinsozoa</taxon>
        <taxon>Perkinsea</taxon>
        <taxon>Perkinsida</taxon>
        <taxon>Perkinsidae</taxon>
        <taxon>Perkinsus</taxon>
    </lineage>
</organism>
<evidence type="ECO:0000313" key="3">
    <source>
        <dbReference type="Proteomes" id="UP000591131"/>
    </source>
</evidence>
<name>A0A7J6MWQ1_PERCH</name>
<protein>
    <recommendedName>
        <fullName evidence="4">Integrase catalytic domain-containing protein</fullName>
    </recommendedName>
</protein>
<gene>
    <name evidence="2" type="ORF">FOL47_007938</name>
</gene>
<feature type="compositionally biased region" description="Polar residues" evidence="1">
    <location>
        <begin position="538"/>
        <end position="549"/>
    </location>
</feature>
<dbReference type="SUPFAM" id="SSF56672">
    <property type="entry name" value="DNA/RNA polymerases"/>
    <property type="match status" value="1"/>
</dbReference>
<evidence type="ECO:0000256" key="1">
    <source>
        <dbReference type="SAM" id="MobiDB-lite"/>
    </source>
</evidence>
<dbReference type="GO" id="GO:0003676">
    <property type="term" value="F:nucleic acid binding"/>
    <property type="evidence" value="ECO:0007669"/>
    <property type="project" value="InterPro"/>
</dbReference>
<evidence type="ECO:0000313" key="2">
    <source>
        <dbReference type="EMBL" id="KAF4675321.1"/>
    </source>
</evidence>
<keyword evidence="3" id="KW-1185">Reference proteome</keyword>
<dbReference type="InterPro" id="IPR012337">
    <property type="entry name" value="RNaseH-like_sf"/>
</dbReference>
<feature type="region of interest" description="Disordered" evidence="1">
    <location>
        <begin position="527"/>
        <end position="550"/>
    </location>
</feature>
<dbReference type="InterPro" id="IPR036397">
    <property type="entry name" value="RNaseH_sf"/>
</dbReference>
<dbReference type="SUPFAM" id="SSF53098">
    <property type="entry name" value="Ribonuclease H-like"/>
    <property type="match status" value="1"/>
</dbReference>